<organism evidence="2 3">
    <name type="scientific">Phanerochaete sordida</name>
    <dbReference type="NCBI Taxonomy" id="48140"/>
    <lineage>
        <taxon>Eukaryota</taxon>
        <taxon>Fungi</taxon>
        <taxon>Dikarya</taxon>
        <taxon>Basidiomycota</taxon>
        <taxon>Agaricomycotina</taxon>
        <taxon>Agaricomycetes</taxon>
        <taxon>Polyporales</taxon>
        <taxon>Phanerochaetaceae</taxon>
        <taxon>Phanerochaete</taxon>
    </lineage>
</organism>
<name>A0A9P3GAM2_9APHY</name>
<feature type="region of interest" description="Disordered" evidence="1">
    <location>
        <begin position="41"/>
        <end position="64"/>
    </location>
</feature>
<proteinExistence type="predicted"/>
<sequence>MNASTSLVTTDMMDFDQQLAQLLGGMTLQNTWNVVPDVAPHDASAPHTPPAAQDAFMSDSSDTEDAAYPARCPSPLFFSAPLLTFDDLDAHFGGAGSKGKSRRGGGERRQRSGGVHAVRLRTSASHARPVDLGPLPYHRRRVSGGHLHAPRGVQRVPAGTPRVRDRLLQPCELPRVEGAEGRS</sequence>
<gene>
    <name evidence="2" type="ORF">PsYK624_075210</name>
</gene>
<dbReference type="OrthoDB" id="2651020at2759"/>
<dbReference type="Proteomes" id="UP000703269">
    <property type="component" value="Unassembled WGS sequence"/>
</dbReference>
<feature type="region of interest" description="Disordered" evidence="1">
    <location>
        <begin position="94"/>
        <end position="183"/>
    </location>
</feature>
<evidence type="ECO:0000256" key="1">
    <source>
        <dbReference type="SAM" id="MobiDB-lite"/>
    </source>
</evidence>
<keyword evidence="3" id="KW-1185">Reference proteome</keyword>
<feature type="compositionally biased region" description="Basic and acidic residues" evidence="1">
    <location>
        <begin position="174"/>
        <end position="183"/>
    </location>
</feature>
<evidence type="ECO:0000313" key="2">
    <source>
        <dbReference type="EMBL" id="GJE91371.1"/>
    </source>
</evidence>
<protein>
    <submittedName>
        <fullName evidence="2">Uncharacterized protein</fullName>
    </submittedName>
</protein>
<comment type="caution">
    <text evidence="2">The sequence shown here is derived from an EMBL/GenBank/DDBJ whole genome shotgun (WGS) entry which is preliminary data.</text>
</comment>
<accession>A0A9P3GAM2</accession>
<reference evidence="2 3" key="1">
    <citation type="submission" date="2021-08" db="EMBL/GenBank/DDBJ databases">
        <title>Draft Genome Sequence of Phanerochaete sordida strain YK-624.</title>
        <authorList>
            <person name="Mori T."/>
            <person name="Dohra H."/>
            <person name="Suzuki T."/>
            <person name="Kawagishi H."/>
            <person name="Hirai H."/>
        </authorList>
    </citation>
    <scope>NUCLEOTIDE SEQUENCE [LARGE SCALE GENOMIC DNA]</scope>
    <source>
        <strain evidence="2 3">YK-624</strain>
    </source>
</reference>
<dbReference type="AlphaFoldDB" id="A0A9P3GAM2"/>
<dbReference type="EMBL" id="BPQB01000021">
    <property type="protein sequence ID" value="GJE91371.1"/>
    <property type="molecule type" value="Genomic_DNA"/>
</dbReference>
<evidence type="ECO:0000313" key="3">
    <source>
        <dbReference type="Proteomes" id="UP000703269"/>
    </source>
</evidence>